<dbReference type="Pfam" id="PF12833">
    <property type="entry name" value="HTH_18"/>
    <property type="match status" value="1"/>
</dbReference>
<dbReference type="InterPro" id="IPR018060">
    <property type="entry name" value="HTH_AraC"/>
</dbReference>
<evidence type="ECO:0000256" key="2">
    <source>
        <dbReference type="ARBA" id="ARBA00023125"/>
    </source>
</evidence>
<proteinExistence type="predicted"/>
<name>A0A1V4IU45_9CLOT</name>
<evidence type="ECO:0000256" key="3">
    <source>
        <dbReference type="ARBA" id="ARBA00023163"/>
    </source>
</evidence>
<dbReference type="PRINTS" id="PR00032">
    <property type="entry name" value="HTHARAC"/>
</dbReference>
<dbReference type="Proteomes" id="UP000190080">
    <property type="component" value="Unassembled WGS sequence"/>
</dbReference>
<dbReference type="InterPro" id="IPR037923">
    <property type="entry name" value="HTH-like"/>
</dbReference>
<dbReference type="GO" id="GO:0008168">
    <property type="term" value="F:methyltransferase activity"/>
    <property type="evidence" value="ECO:0007669"/>
    <property type="project" value="UniProtKB-KW"/>
</dbReference>
<sequence length="297" mass="35293">MEPYYEEEMPIINGVRYPFHTFISDNKARKVNVDYHWHYYIELLFFIKGKASVSVAGTCYEVTEGDFVIINSREIHSVRTYEGIETRHIVIKFDVDVLYTNMNAVFEAKYIMPFTMSQYKVQNVFRKSELANTELNNIILDINREYLEKRYGFELAVRAKIVTLFLWIIRNWENKGIKFEVGDISKEIGIEKLQVLLDYLDSHYAENISVKKMAQMCSVSYCYFSRFFKKVMKKTFTEYLNYIRIIEAEKLLLTTEQNITEIALNTGFTNSSYFIEQFRRYKGETPKQFKIRALNRA</sequence>
<keyword evidence="1" id="KW-0805">Transcription regulation</keyword>
<gene>
    <name evidence="5" type="primary">adaA_3</name>
    <name evidence="5" type="ORF">CLORY_10500</name>
</gene>
<keyword evidence="2" id="KW-0238">DNA-binding</keyword>
<dbReference type="InterPro" id="IPR009057">
    <property type="entry name" value="Homeodomain-like_sf"/>
</dbReference>
<dbReference type="GO" id="GO:0032259">
    <property type="term" value="P:methylation"/>
    <property type="evidence" value="ECO:0007669"/>
    <property type="project" value="UniProtKB-KW"/>
</dbReference>
<reference evidence="5 6" key="1">
    <citation type="submission" date="2017-03" db="EMBL/GenBank/DDBJ databases">
        <title>Genome sequence of Clostridium oryzae DSM 28571.</title>
        <authorList>
            <person name="Poehlein A."/>
            <person name="Daniel R."/>
        </authorList>
    </citation>
    <scope>NUCLEOTIDE SEQUENCE [LARGE SCALE GENOMIC DNA]</scope>
    <source>
        <strain evidence="5 6">DSM 28571</strain>
    </source>
</reference>
<dbReference type="InterPro" id="IPR014710">
    <property type="entry name" value="RmlC-like_jellyroll"/>
</dbReference>
<dbReference type="SUPFAM" id="SSF46689">
    <property type="entry name" value="Homeodomain-like"/>
    <property type="match status" value="2"/>
</dbReference>
<dbReference type="Gene3D" id="1.10.10.60">
    <property type="entry name" value="Homeodomain-like"/>
    <property type="match status" value="2"/>
</dbReference>
<dbReference type="EC" id="2.1.1.-" evidence="5"/>
<dbReference type="Pfam" id="PF02311">
    <property type="entry name" value="AraC_binding"/>
    <property type="match status" value="1"/>
</dbReference>
<dbReference type="PANTHER" id="PTHR43280">
    <property type="entry name" value="ARAC-FAMILY TRANSCRIPTIONAL REGULATOR"/>
    <property type="match status" value="1"/>
</dbReference>
<organism evidence="5 6">
    <name type="scientific">Clostridium oryzae</name>
    <dbReference type="NCBI Taxonomy" id="1450648"/>
    <lineage>
        <taxon>Bacteria</taxon>
        <taxon>Bacillati</taxon>
        <taxon>Bacillota</taxon>
        <taxon>Clostridia</taxon>
        <taxon>Eubacteriales</taxon>
        <taxon>Clostridiaceae</taxon>
        <taxon>Clostridium</taxon>
    </lineage>
</organism>
<dbReference type="PROSITE" id="PS01124">
    <property type="entry name" value="HTH_ARAC_FAMILY_2"/>
    <property type="match status" value="1"/>
</dbReference>
<keyword evidence="3" id="KW-0804">Transcription</keyword>
<evidence type="ECO:0000313" key="5">
    <source>
        <dbReference type="EMBL" id="OPJ63542.1"/>
    </source>
</evidence>
<dbReference type="InterPro" id="IPR020449">
    <property type="entry name" value="Tscrpt_reg_AraC-type_HTH"/>
</dbReference>
<keyword evidence="5" id="KW-0808">Transferase</keyword>
<protein>
    <submittedName>
        <fullName evidence="5">Bifunctional transcriptional activator/DNA repair enzyme AdaA</fullName>
        <ecNumber evidence="5">2.1.1.-</ecNumber>
    </submittedName>
</protein>
<dbReference type="InterPro" id="IPR018062">
    <property type="entry name" value="HTH_AraC-typ_CS"/>
</dbReference>
<dbReference type="InterPro" id="IPR003313">
    <property type="entry name" value="AraC-bd"/>
</dbReference>
<dbReference type="STRING" id="1450648.CLORY_10500"/>
<accession>A0A1V4IU45</accession>
<evidence type="ECO:0000256" key="1">
    <source>
        <dbReference type="ARBA" id="ARBA00023015"/>
    </source>
</evidence>
<keyword evidence="5" id="KW-0489">Methyltransferase</keyword>
<dbReference type="AlphaFoldDB" id="A0A1V4IU45"/>
<feature type="domain" description="HTH araC/xylS-type" evidence="4">
    <location>
        <begin position="194"/>
        <end position="292"/>
    </location>
</feature>
<comment type="caution">
    <text evidence="5">The sequence shown here is derived from an EMBL/GenBank/DDBJ whole genome shotgun (WGS) entry which is preliminary data.</text>
</comment>
<evidence type="ECO:0000313" key="6">
    <source>
        <dbReference type="Proteomes" id="UP000190080"/>
    </source>
</evidence>
<dbReference type="RefSeq" id="WP_169911541.1">
    <property type="nucleotide sequence ID" value="NZ_MZGV01000008.1"/>
</dbReference>
<dbReference type="GO" id="GO:0043565">
    <property type="term" value="F:sequence-specific DNA binding"/>
    <property type="evidence" value="ECO:0007669"/>
    <property type="project" value="InterPro"/>
</dbReference>
<dbReference type="PROSITE" id="PS00041">
    <property type="entry name" value="HTH_ARAC_FAMILY_1"/>
    <property type="match status" value="1"/>
</dbReference>
<dbReference type="PANTHER" id="PTHR43280:SF28">
    <property type="entry name" value="HTH-TYPE TRANSCRIPTIONAL ACTIVATOR RHAS"/>
    <property type="match status" value="1"/>
</dbReference>
<dbReference type="EMBL" id="MZGV01000008">
    <property type="protein sequence ID" value="OPJ63542.1"/>
    <property type="molecule type" value="Genomic_DNA"/>
</dbReference>
<evidence type="ECO:0000259" key="4">
    <source>
        <dbReference type="PROSITE" id="PS01124"/>
    </source>
</evidence>
<dbReference type="GO" id="GO:0003700">
    <property type="term" value="F:DNA-binding transcription factor activity"/>
    <property type="evidence" value="ECO:0007669"/>
    <property type="project" value="InterPro"/>
</dbReference>
<dbReference type="Gene3D" id="2.60.120.10">
    <property type="entry name" value="Jelly Rolls"/>
    <property type="match status" value="1"/>
</dbReference>
<dbReference type="SMART" id="SM00342">
    <property type="entry name" value="HTH_ARAC"/>
    <property type="match status" value="1"/>
</dbReference>
<keyword evidence="6" id="KW-1185">Reference proteome</keyword>
<dbReference type="SUPFAM" id="SSF51215">
    <property type="entry name" value="Regulatory protein AraC"/>
    <property type="match status" value="1"/>
</dbReference>